<organism evidence="2 3">
    <name type="scientific">Sodiomyces alkalinus (strain CBS 110278 / VKM F-3762 / F11)</name>
    <name type="common">Alkaliphilic filamentous fungus</name>
    <dbReference type="NCBI Taxonomy" id="1314773"/>
    <lineage>
        <taxon>Eukaryota</taxon>
        <taxon>Fungi</taxon>
        <taxon>Dikarya</taxon>
        <taxon>Ascomycota</taxon>
        <taxon>Pezizomycotina</taxon>
        <taxon>Sordariomycetes</taxon>
        <taxon>Hypocreomycetidae</taxon>
        <taxon>Glomerellales</taxon>
        <taxon>Plectosphaerellaceae</taxon>
        <taxon>Sodiomyces</taxon>
    </lineage>
</organism>
<evidence type="ECO:0000256" key="1">
    <source>
        <dbReference type="SAM" id="MobiDB-lite"/>
    </source>
</evidence>
<feature type="compositionally biased region" description="Low complexity" evidence="1">
    <location>
        <begin position="14"/>
        <end position="33"/>
    </location>
</feature>
<dbReference type="GeneID" id="39578683"/>
<dbReference type="RefSeq" id="XP_028470239.1">
    <property type="nucleotide sequence ID" value="XM_028610205.1"/>
</dbReference>
<protein>
    <submittedName>
        <fullName evidence="2">Uncharacterized protein</fullName>
    </submittedName>
</protein>
<name>A0A3N2Q6M1_SODAK</name>
<dbReference type="EMBL" id="ML119051">
    <property type="protein sequence ID" value="ROT42433.1"/>
    <property type="molecule type" value="Genomic_DNA"/>
</dbReference>
<evidence type="ECO:0000313" key="3">
    <source>
        <dbReference type="Proteomes" id="UP000272025"/>
    </source>
</evidence>
<sequence length="225" mass="24875">MATTSPPTDVKLRSPSTYASSSSSASQPPSLSPSLDWLRRTWSVTHSTLSMWRSARNVRITYTSLPPKPDGTTRLDDLVEYESVNSTGRRKTVRGVDTASVAPLPPSPSSDSALTTTSWDWRGSGLLFFATSHWEILGWGERPLPPGPGGEADGSQVERWAVTWFAPTLFTKEGVDIYSDRKEGLSQETYKLVHEALLGLEARSVAEMVEKDLRPVEIRLPWVEN</sequence>
<dbReference type="STRING" id="1314773.A0A3N2Q6M1"/>
<feature type="region of interest" description="Disordered" evidence="1">
    <location>
        <begin position="1"/>
        <end position="33"/>
    </location>
</feature>
<reference evidence="2 3" key="1">
    <citation type="journal article" date="2018" name="Mol. Ecol.">
        <title>The obligate alkalophilic soda-lake fungus Sodiomyces alkalinus has shifted to a protein diet.</title>
        <authorList>
            <person name="Grum-Grzhimaylo A.A."/>
            <person name="Falkoski D.L."/>
            <person name="van den Heuvel J."/>
            <person name="Valero-Jimenez C.A."/>
            <person name="Min B."/>
            <person name="Choi I.G."/>
            <person name="Lipzen A."/>
            <person name="Daum C.G."/>
            <person name="Aanen D.K."/>
            <person name="Tsang A."/>
            <person name="Henrissat B."/>
            <person name="Bilanenko E.N."/>
            <person name="de Vries R.P."/>
            <person name="van Kan J.A.L."/>
            <person name="Grigoriev I.V."/>
            <person name="Debets A.J.M."/>
        </authorList>
    </citation>
    <scope>NUCLEOTIDE SEQUENCE [LARGE SCALE GENOMIC DNA]</scope>
    <source>
        <strain evidence="2 3">F11</strain>
    </source>
</reference>
<proteinExistence type="predicted"/>
<accession>A0A3N2Q6M1</accession>
<dbReference type="AlphaFoldDB" id="A0A3N2Q6M1"/>
<evidence type="ECO:0000313" key="2">
    <source>
        <dbReference type="EMBL" id="ROT42433.1"/>
    </source>
</evidence>
<feature type="region of interest" description="Disordered" evidence="1">
    <location>
        <begin position="86"/>
        <end position="112"/>
    </location>
</feature>
<dbReference type="OrthoDB" id="9975758at2759"/>
<keyword evidence="3" id="KW-1185">Reference proteome</keyword>
<gene>
    <name evidence="2" type="ORF">SODALDRAFT_326594</name>
</gene>
<dbReference type="Proteomes" id="UP000272025">
    <property type="component" value="Unassembled WGS sequence"/>
</dbReference>